<organism evidence="4 5">
    <name type="scientific">Desulfonauticus submarinus</name>
    <dbReference type="NCBI Taxonomy" id="206665"/>
    <lineage>
        <taxon>Bacteria</taxon>
        <taxon>Pseudomonadati</taxon>
        <taxon>Thermodesulfobacteriota</taxon>
        <taxon>Desulfovibrionia</taxon>
        <taxon>Desulfovibrionales</taxon>
        <taxon>Desulfonauticaceae</taxon>
        <taxon>Desulfonauticus</taxon>
    </lineage>
</organism>
<dbReference type="CDD" id="cd02205">
    <property type="entry name" value="CBS_pair_SF"/>
    <property type="match status" value="1"/>
</dbReference>
<dbReference type="Proteomes" id="UP000199602">
    <property type="component" value="Unassembled WGS sequence"/>
</dbReference>
<dbReference type="InterPro" id="IPR051257">
    <property type="entry name" value="Diverse_CBS-Domain"/>
</dbReference>
<evidence type="ECO:0000256" key="2">
    <source>
        <dbReference type="PROSITE-ProRule" id="PRU00703"/>
    </source>
</evidence>
<feature type="non-terminal residue" evidence="4">
    <location>
        <position position="133"/>
    </location>
</feature>
<evidence type="ECO:0000259" key="3">
    <source>
        <dbReference type="PROSITE" id="PS51371"/>
    </source>
</evidence>
<evidence type="ECO:0000256" key="1">
    <source>
        <dbReference type="ARBA" id="ARBA00023122"/>
    </source>
</evidence>
<dbReference type="PANTHER" id="PTHR43080">
    <property type="entry name" value="CBS DOMAIN-CONTAINING PROTEIN CBSX3, MITOCHONDRIAL"/>
    <property type="match status" value="1"/>
</dbReference>
<dbReference type="PANTHER" id="PTHR43080:SF2">
    <property type="entry name" value="CBS DOMAIN-CONTAINING PROTEIN"/>
    <property type="match status" value="1"/>
</dbReference>
<feature type="domain" description="CBS" evidence="3">
    <location>
        <begin position="95"/>
        <end position="133"/>
    </location>
</feature>
<reference evidence="4 5" key="1">
    <citation type="submission" date="2016-10" db="EMBL/GenBank/DDBJ databases">
        <authorList>
            <person name="de Groot N.N."/>
        </authorList>
    </citation>
    <scope>NUCLEOTIDE SEQUENCE [LARGE SCALE GENOMIC DNA]</scope>
    <source>
        <strain evidence="4 5">DSM 15269</strain>
    </source>
</reference>
<gene>
    <name evidence="4" type="ORF">SAMN04488516_1071</name>
</gene>
<dbReference type="PROSITE" id="PS51371">
    <property type="entry name" value="CBS"/>
    <property type="match status" value="1"/>
</dbReference>
<name>A0A1H0E6Q7_9BACT</name>
<sequence length="133" mass="15257">MLVAKLMQTKLVLASGECRFKSLLCKIGKLAPRQIYIVNDKMELEGIITGYDLLKEVMPYYLDAKLARTIQEPEINDFLRKCIEKVEAKKAKDIMITEFVYLKPTDHVMEAEALIVERGINSLPVLDENKRLV</sequence>
<evidence type="ECO:0000313" key="5">
    <source>
        <dbReference type="Proteomes" id="UP000199602"/>
    </source>
</evidence>
<keyword evidence="1 2" id="KW-0129">CBS domain</keyword>
<dbReference type="SUPFAM" id="SSF54631">
    <property type="entry name" value="CBS-domain pair"/>
    <property type="match status" value="1"/>
</dbReference>
<dbReference type="Pfam" id="PF00571">
    <property type="entry name" value="CBS"/>
    <property type="match status" value="1"/>
</dbReference>
<proteinExistence type="predicted"/>
<dbReference type="EMBL" id="FNIN01000007">
    <property type="protein sequence ID" value="SDN78074.1"/>
    <property type="molecule type" value="Genomic_DNA"/>
</dbReference>
<dbReference type="Gene3D" id="3.10.580.10">
    <property type="entry name" value="CBS-domain"/>
    <property type="match status" value="1"/>
</dbReference>
<keyword evidence="5" id="KW-1185">Reference proteome</keyword>
<protein>
    <submittedName>
        <fullName evidence="4">CBS domain-containing protein</fullName>
    </submittedName>
</protein>
<dbReference type="STRING" id="206665.SAMN04488516_1071"/>
<dbReference type="OrthoDB" id="5454570at2"/>
<dbReference type="AlphaFoldDB" id="A0A1H0E6Q7"/>
<accession>A0A1H0E6Q7</accession>
<dbReference type="RefSeq" id="WP_092065426.1">
    <property type="nucleotide sequence ID" value="NZ_FNIN01000007.1"/>
</dbReference>
<dbReference type="InterPro" id="IPR046342">
    <property type="entry name" value="CBS_dom_sf"/>
</dbReference>
<evidence type="ECO:0000313" key="4">
    <source>
        <dbReference type="EMBL" id="SDN78074.1"/>
    </source>
</evidence>
<dbReference type="InterPro" id="IPR000644">
    <property type="entry name" value="CBS_dom"/>
</dbReference>